<dbReference type="AlphaFoldDB" id="A0A8X8ANJ7"/>
<reference evidence="1 2" key="1">
    <citation type="submission" date="2020-02" db="EMBL/GenBank/DDBJ databases">
        <authorList>
            <person name="Ma Q."/>
            <person name="Huang Y."/>
            <person name="Song X."/>
            <person name="Pei D."/>
        </authorList>
    </citation>
    <scope>NUCLEOTIDE SEQUENCE [LARGE SCALE GENOMIC DNA]</scope>
    <source>
        <strain evidence="1">Sxm20200214</strain>
        <tissue evidence="1">Leaf</tissue>
    </source>
</reference>
<dbReference type="EMBL" id="JAAMPC010000006">
    <property type="protein sequence ID" value="KAG2309010.1"/>
    <property type="molecule type" value="Genomic_DNA"/>
</dbReference>
<dbReference type="OrthoDB" id="10623789at2759"/>
<sequence>MNSSSAAAPLLECCCSLHLTVSWLPQISDQLRRRVSDLAIMSVPLPPLFPATTSKPTQHTSSPSYWPFSLDISEFCPFRASGSIRFTGSSSASTATTSSSSTAPSSVPFSDRLSAAAVSYVAISSGPFTIIFFPSLRIVAASPVPLLVTTHPLQPTEATKLPHQIYPPSRTR</sequence>
<dbReference type="Proteomes" id="UP000886595">
    <property type="component" value="Unassembled WGS sequence"/>
</dbReference>
<keyword evidence="2" id="KW-1185">Reference proteome</keyword>
<evidence type="ECO:0000313" key="2">
    <source>
        <dbReference type="Proteomes" id="UP000886595"/>
    </source>
</evidence>
<organism evidence="1 2">
    <name type="scientific">Brassica carinata</name>
    <name type="common">Ethiopian mustard</name>
    <name type="synonym">Abyssinian cabbage</name>
    <dbReference type="NCBI Taxonomy" id="52824"/>
    <lineage>
        <taxon>Eukaryota</taxon>
        <taxon>Viridiplantae</taxon>
        <taxon>Streptophyta</taxon>
        <taxon>Embryophyta</taxon>
        <taxon>Tracheophyta</taxon>
        <taxon>Spermatophyta</taxon>
        <taxon>Magnoliopsida</taxon>
        <taxon>eudicotyledons</taxon>
        <taxon>Gunneridae</taxon>
        <taxon>Pentapetalae</taxon>
        <taxon>rosids</taxon>
        <taxon>malvids</taxon>
        <taxon>Brassicales</taxon>
        <taxon>Brassicaceae</taxon>
        <taxon>Brassiceae</taxon>
        <taxon>Brassica</taxon>
    </lineage>
</organism>
<gene>
    <name evidence="1" type="ORF">Bca52824_028758</name>
</gene>
<protein>
    <submittedName>
        <fullName evidence="1">Uncharacterized protein</fullName>
    </submittedName>
</protein>
<proteinExistence type="predicted"/>
<evidence type="ECO:0000313" key="1">
    <source>
        <dbReference type="EMBL" id="KAG2309010.1"/>
    </source>
</evidence>
<name>A0A8X8ANJ7_BRACI</name>
<accession>A0A8X8ANJ7</accession>
<comment type="caution">
    <text evidence="1">The sequence shown here is derived from an EMBL/GenBank/DDBJ whole genome shotgun (WGS) entry which is preliminary data.</text>
</comment>